<name>A0A9E8LUM7_9BACI</name>
<dbReference type="PANTHER" id="PTHR37166:SF1">
    <property type="entry name" value="PROTEIN FLAG"/>
    <property type="match status" value="1"/>
</dbReference>
<dbReference type="NCBIfam" id="NF005834">
    <property type="entry name" value="PRK07738.1"/>
    <property type="match status" value="1"/>
</dbReference>
<dbReference type="RefSeq" id="WP_275417586.1">
    <property type="nucleotide sequence ID" value="NZ_CP106878.1"/>
</dbReference>
<keyword evidence="2" id="KW-1185">Reference proteome</keyword>
<accession>A0A9E8LUM7</accession>
<evidence type="ECO:0000313" key="1">
    <source>
        <dbReference type="EMBL" id="WAA09802.1"/>
    </source>
</evidence>
<dbReference type="InterPro" id="IPR005186">
    <property type="entry name" value="FlaG"/>
</dbReference>
<proteinExistence type="predicted"/>
<dbReference type="InterPro" id="IPR035924">
    <property type="entry name" value="FlaG-like_sf"/>
</dbReference>
<keyword evidence="1" id="KW-0282">Flagellum</keyword>
<dbReference type="AlphaFoldDB" id="A0A9E8LUM7"/>
<dbReference type="PANTHER" id="PTHR37166">
    <property type="entry name" value="PROTEIN FLAG"/>
    <property type="match status" value="1"/>
</dbReference>
<gene>
    <name evidence="1" type="primary">flaG</name>
    <name evidence="1" type="ORF">OE104_15065</name>
</gene>
<dbReference type="Gene3D" id="3.30.160.170">
    <property type="entry name" value="FlaG-like"/>
    <property type="match status" value="1"/>
</dbReference>
<keyword evidence="1" id="KW-0969">Cilium</keyword>
<dbReference type="KEGG" id="faf:OE104_15065"/>
<sequence length="125" mass="14505">MIDKISSQQHVISNITDVKTEGRETELRANLRETENEETSMFELKGYSNLEKKEQLENLVSGLNDFLTPVYTSLKFELHEKLDEYYVTVIDDSTKEVIKEIPPKKLLDMYAAMLEYVGIIVDEKI</sequence>
<organism evidence="1 2">
    <name type="scientific">Fervidibacillus albus</name>
    <dbReference type="NCBI Taxonomy" id="2980026"/>
    <lineage>
        <taxon>Bacteria</taxon>
        <taxon>Bacillati</taxon>
        <taxon>Bacillota</taxon>
        <taxon>Bacilli</taxon>
        <taxon>Bacillales</taxon>
        <taxon>Bacillaceae</taxon>
        <taxon>Fervidibacillus</taxon>
    </lineage>
</organism>
<keyword evidence="1" id="KW-0966">Cell projection</keyword>
<dbReference type="SUPFAM" id="SSF160214">
    <property type="entry name" value="FlaG-like"/>
    <property type="match status" value="1"/>
</dbReference>
<dbReference type="Pfam" id="PF03646">
    <property type="entry name" value="FlaG"/>
    <property type="match status" value="1"/>
</dbReference>
<protein>
    <submittedName>
        <fullName evidence="1">Flagellar protein FlaG</fullName>
    </submittedName>
</protein>
<evidence type="ECO:0000313" key="2">
    <source>
        <dbReference type="Proteomes" id="UP001164718"/>
    </source>
</evidence>
<reference evidence="1" key="1">
    <citation type="submission" date="2022-09" db="EMBL/GenBank/DDBJ databases">
        <title>Complete Genomes of Fervidibacillus albus and Fervidibacillus halotolerans isolated from tidal flat sediments.</title>
        <authorList>
            <person name="Kwon K.K."/>
            <person name="Yang S.-H."/>
            <person name="Park M.J."/>
            <person name="Oh H.-M."/>
        </authorList>
    </citation>
    <scope>NUCLEOTIDE SEQUENCE</scope>
    <source>
        <strain evidence="1">MEBiC13591</strain>
    </source>
</reference>
<dbReference type="EMBL" id="CP106878">
    <property type="protein sequence ID" value="WAA09802.1"/>
    <property type="molecule type" value="Genomic_DNA"/>
</dbReference>
<dbReference type="Proteomes" id="UP001164718">
    <property type="component" value="Chromosome"/>
</dbReference>